<feature type="compositionally biased region" description="Polar residues" evidence="1">
    <location>
        <begin position="187"/>
        <end position="201"/>
    </location>
</feature>
<evidence type="ECO:0000313" key="2">
    <source>
        <dbReference type="EMBL" id="CAG9280177.1"/>
    </source>
</evidence>
<dbReference type="AlphaFoldDB" id="A0A8J9THI4"/>
<dbReference type="EMBL" id="OU594954">
    <property type="protein sequence ID" value="CAG9280177.1"/>
    <property type="molecule type" value="Genomic_DNA"/>
</dbReference>
<name>A0A8J9THI4_PHATR</name>
<sequence length="669" mass="73621">MGFELEDYPLPSNDPETMKARCSRRGTTVSLSASPLPSHAIVTPSSSESPLPASVNRFSSSPRKTTRIVDTTPGLAHSPFSAKHLNVNRDTSEPEPSSFHRFGANTSLEFDRYGRLVSPATSMHSQNQQKQTGNEENEIVFDSSTVSHSHSSNTVFDTAWSEEPSMEATEIPITGSPTRCPLGKTGSGTRVQVSPDGTVTSRKSEGSYRKKVSNNSLSTVPVLRYELNRPHKPQRTSFSRDKRANKIRSKDFAAECLESSFKIFMLLLEPSAKIFELIQIVYDPDITTIGSLIAMIPPNTTEPTLATQTYVGLTRPKRRSDPWLDPAVLASKTSGTTSAHIHTREILVAIPQGYVAKHMVRLGKTILANPRMQRLLDRTDPVRAEKRRARGDKASRPMSRNRKTLAVLQEEPDESTTVASDTERSMQRALAQAEATNAAVEFMAVSTSFSASSPRKSIDNLVNPVTIVPRRSHSILPRANSAQTSSHFVEAAAVTNRSEKSFLNESLEPSLTDGQAYEDDSAEGSYTSWSQSFDTSFYTLHKSLSTDTNDRVTAATSKLIVMSRRQRRLELTANFRRGAIVLGIIMMGWYYVDPNGYGGRTELKMGNDPLGTLGSIQLVMALFVLAKLQLFVQTNVEAGKSKCPFLQASVTALERLTHRCSDVPGKEAK</sequence>
<gene>
    <name evidence="2" type="ORF">PTTT1_LOCUS12455</name>
</gene>
<organism evidence="2">
    <name type="scientific">Phaeodactylum tricornutum</name>
    <name type="common">Diatom</name>
    <dbReference type="NCBI Taxonomy" id="2850"/>
    <lineage>
        <taxon>Eukaryota</taxon>
        <taxon>Sar</taxon>
        <taxon>Stramenopiles</taxon>
        <taxon>Ochrophyta</taxon>
        <taxon>Bacillariophyta</taxon>
        <taxon>Bacillariophyceae</taxon>
        <taxon>Bacillariophycidae</taxon>
        <taxon>Naviculales</taxon>
        <taxon>Phaeodactylaceae</taxon>
        <taxon>Phaeodactylum</taxon>
    </lineage>
</organism>
<dbReference type="Proteomes" id="UP000836788">
    <property type="component" value="Chromosome 13"/>
</dbReference>
<proteinExistence type="predicted"/>
<reference evidence="2" key="1">
    <citation type="submission" date="2022-02" db="EMBL/GenBank/DDBJ databases">
        <authorList>
            <person name="Giguere J D."/>
        </authorList>
    </citation>
    <scope>NUCLEOTIDE SEQUENCE</scope>
    <source>
        <strain evidence="2">CCAP 1055/1</strain>
    </source>
</reference>
<protein>
    <submittedName>
        <fullName evidence="2">Uncharacterized protein</fullName>
    </submittedName>
</protein>
<feature type="region of interest" description="Disordered" evidence="1">
    <location>
        <begin position="26"/>
        <end position="80"/>
    </location>
</feature>
<feature type="compositionally biased region" description="Polar residues" evidence="1">
    <location>
        <begin position="26"/>
        <end position="35"/>
    </location>
</feature>
<feature type="region of interest" description="Disordered" evidence="1">
    <location>
        <begin position="171"/>
        <end position="206"/>
    </location>
</feature>
<feature type="region of interest" description="Disordered" evidence="1">
    <location>
        <begin position="379"/>
        <end position="402"/>
    </location>
</feature>
<evidence type="ECO:0000256" key="1">
    <source>
        <dbReference type="SAM" id="MobiDB-lite"/>
    </source>
</evidence>
<accession>A0A8J9THI4</accession>